<evidence type="ECO:0000256" key="1">
    <source>
        <dbReference type="SAM" id="Phobius"/>
    </source>
</evidence>
<dbReference type="Proteomes" id="UP000593571">
    <property type="component" value="Unassembled WGS sequence"/>
</dbReference>
<reference evidence="2 3" key="1">
    <citation type="journal article" date="2020" name="Nature">
        <title>Six reference-quality genomes reveal evolution of bat adaptations.</title>
        <authorList>
            <person name="Jebb D."/>
            <person name="Huang Z."/>
            <person name="Pippel M."/>
            <person name="Hughes G.M."/>
            <person name="Lavrichenko K."/>
            <person name="Devanna P."/>
            <person name="Winkler S."/>
            <person name="Jermiin L.S."/>
            <person name="Skirmuntt E.C."/>
            <person name="Katzourakis A."/>
            <person name="Burkitt-Gray L."/>
            <person name="Ray D.A."/>
            <person name="Sullivan K.A.M."/>
            <person name="Roscito J.G."/>
            <person name="Kirilenko B.M."/>
            <person name="Davalos L.M."/>
            <person name="Corthals A.P."/>
            <person name="Power M.L."/>
            <person name="Jones G."/>
            <person name="Ransome R.D."/>
            <person name="Dechmann D.K.N."/>
            <person name="Locatelli A.G."/>
            <person name="Puechmaille S.J."/>
            <person name="Fedrigo O."/>
            <person name="Jarvis E.D."/>
            <person name="Hiller M."/>
            <person name="Vernes S.C."/>
            <person name="Myers E.W."/>
            <person name="Teeling E.C."/>
        </authorList>
    </citation>
    <scope>NUCLEOTIDE SEQUENCE [LARGE SCALE GENOMIC DNA]</scope>
    <source>
        <strain evidence="2">MRouAeg1</strain>
        <tissue evidence="2">Muscle</tissue>
    </source>
</reference>
<accession>A0A7J8KBB9</accession>
<evidence type="ECO:0000313" key="2">
    <source>
        <dbReference type="EMBL" id="KAF6506155.1"/>
    </source>
</evidence>
<proteinExistence type="predicted"/>
<gene>
    <name evidence="2" type="ORF">HJG63_007973</name>
</gene>
<dbReference type="EMBL" id="JACASE010000001">
    <property type="protein sequence ID" value="KAF6506155.1"/>
    <property type="molecule type" value="Genomic_DNA"/>
</dbReference>
<feature type="transmembrane region" description="Helical" evidence="1">
    <location>
        <begin position="32"/>
        <end position="50"/>
    </location>
</feature>
<comment type="caution">
    <text evidence="2">The sequence shown here is derived from an EMBL/GenBank/DDBJ whole genome shotgun (WGS) entry which is preliminary data.</text>
</comment>
<protein>
    <submittedName>
        <fullName evidence="2">Uncharacterized protein</fullName>
    </submittedName>
</protein>
<keyword evidence="1" id="KW-0812">Transmembrane</keyword>
<keyword evidence="1" id="KW-1133">Transmembrane helix</keyword>
<keyword evidence="3" id="KW-1185">Reference proteome</keyword>
<organism evidence="2 3">
    <name type="scientific">Rousettus aegyptiacus</name>
    <name type="common">Egyptian fruit bat</name>
    <name type="synonym">Pteropus aegyptiacus</name>
    <dbReference type="NCBI Taxonomy" id="9407"/>
    <lineage>
        <taxon>Eukaryota</taxon>
        <taxon>Metazoa</taxon>
        <taxon>Chordata</taxon>
        <taxon>Craniata</taxon>
        <taxon>Vertebrata</taxon>
        <taxon>Euteleostomi</taxon>
        <taxon>Mammalia</taxon>
        <taxon>Eutheria</taxon>
        <taxon>Laurasiatheria</taxon>
        <taxon>Chiroptera</taxon>
        <taxon>Yinpterochiroptera</taxon>
        <taxon>Pteropodoidea</taxon>
        <taxon>Pteropodidae</taxon>
        <taxon>Rousettinae</taxon>
        <taxon>Rousettus</taxon>
    </lineage>
</organism>
<keyword evidence="1" id="KW-0472">Membrane</keyword>
<dbReference type="AlphaFoldDB" id="A0A7J8KBB9"/>
<sequence length="189" mass="21837">MDLPFLDISYKCNSTICGFLLLAFHSVCFSRFNHIVAYICISCLFIVKYYPTEPRCHILFIHPPVDRYLSCAYLLAIMNSAAMNICMQVFVDHLFSICGAMYLEVKLLSHMVIVHLLENHQTISTVDPPFYIPTSTCMRLPISLHSCQHLLFPDCVFFCLFVLFYDYSHPRGCEVVSHCGFYLYLSSNR</sequence>
<name>A0A7J8KBB9_ROUAE</name>
<evidence type="ECO:0000313" key="3">
    <source>
        <dbReference type="Proteomes" id="UP000593571"/>
    </source>
</evidence>
<feature type="transmembrane region" description="Helical" evidence="1">
    <location>
        <begin position="71"/>
        <end position="91"/>
    </location>
</feature>